<accession>A0A0A1YPI0</accession>
<evidence type="ECO:0000313" key="4">
    <source>
        <dbReference type="EMBL" id="KFX70579.1"/>
    </source>
</evidence>
<organism evidence="4 5">
    <name type="scientific">Pseudomonas taeanensis MS-3</name>
    <dbReference type="NCBI Taxonomy" id="1395571"/>
    <lineage>
        <taxon>Bacteria</taxon>
        <taxon>Pseudomonadati</taxon>
        <taxon>Pseudomonadota</taxon>
        <taxon>Gammaproteobacteria</taxon>
        <taxon>Pseudomonadales</taxon>
        <taxon>Pseudomonadaceae</taxon>
        <taxon>Pseudomonas</taxon>
    </lineage>
</organism>
<dbReference type="eggNOG" id="COG0745">
    <property type="taxonomic scope" value="Bacteria"/>
</dbReference>
<dbReference type="PANTHER" id="PTHR43156">
    <property type="entry name" value="STAGE II SPORULATION PROTEIN E-RELATED"/>
    <property type="match status" value="1"/>
</dbReference>
<dbReference type="Proteomes" id="UP000030063">
    <property type="component" value="Unassembled WGS sequence"/>
</dbReference>
<dbReference type="EMBL" id="AWSQ01000001">
    <property type="protein sequence ID" value="KFX70579.1"/>
    <property type="molecule type" value="Genomic_DNA"/>
</dbReference>
<dbReference type="SMART" id="SM00331">
    <property type="entry name" value="PP2C_SIG"/>
    <property type="match status" value="1"/>
</dbReference>
<dbReference type="OrthoDB" id="9811749at2"/>
<dbReference type="AlphaFoldDB" id="A0A0A1YPI0"/>
<gene>
    <name evidence="4" type="ORF">TMS3_0101160</name>
</gene>
<dbReference type="SMART" id="SM00448">
    <property type="entry name" value="REC"/>
    <property type="match status" value="1"/>
</dbReference>
<dbReference type="PANTHER" id="PTHR43156:SF2">
    <property type="entry name" value="STAGE II SPORULATION PROTEIN E"/>
    <property type="match status" value="1"/>
</dbReference>
<keyword evidence="5" id="KW-1185">Reference proteome</keyword>
<dbReference type="InterPro" id="IPR011006">
    <property type="entry name" value="CheY-like_superfamily"/>
</dbReference>
<evidence type="ECO:0000256" key="1">
    <source>
        <dbReference type="ARBA" id="ARBA00022801"/>
    </source>
</evidence>
<dbReference type="InterPro" id="IPR036457">
    <property type="entry name" value="PPM-type-like_dom_sf"/>
</dbReference>
<reference evidence="4 5" key="1">
    <citation type="journal article" date="2014" name="Genome Announc.">
        <title>Draft Genome Sequence of Petroleum Oil-Degrading Marine Bacterium Pseudomonas taeanensis Strain MS-3, Isolated from a Crude Oil-Contaminated Seashore.</title>
        <authorList>
            <person name="Lee S.Y."/>
            <person name="Kim S.H."/>
            <person name="Lee D.G."/>
            <person name="Shin S."/>
            <person name="Yun S.H."/>
            <person name="Choi C.W."/>
            <person name="Chung Y.H."/>
            <person name="Choi J.S."/>
            <person name="Kahng H.Y."/>
            <person name="Kim S.I."/>
        </authorList>
    </citation>
    <scope>NUCLEOTIDE SEQUENCE [LARGE SCALE GENOMIC DNA]</scope>
    <source>
        <strain evidence="4 5">MS-3</strain>
    </source>
</reference>
<feature type="modified residue" description="4-aspartylphosphate" evidence="2">
    <location>
        <position position="54"/>
    </location>
</feature>
<dbReference type="SUPFAM" id="SSF55874">
    <property type="entry name" value="ATPase domain of HSP90 chaperone/DNA topoisomerase II/histidine kinase"/>
    <property type="match status" value="1"/>
</dbReference>
<name>A0A0A1YPI0_9PSED</name>
<dbReference type="eggNOG" id="COG2208">
    <property type="taxonomic scope" value="Bacteria"/>
</dbReference>
<dbReference type="Gene3D" id="3.40.50.2300">
    <property type="match status" value="1"/>
</dbReference>
<evidence type="ECO:0000256" key="2">
    <source>
        <dbReference type="PROSITE-ProRule" id="PRU00169"/>
    </source>
</evidence>
<evidence type="ECO:0000313" key="5">
    <source>
        <dbReference type="Proteomes" id="UP000030063"/>
    </source>
</evidence>
<evidence type="ECO:0000259" key="3">
    <source>
        <dbReference type="PROSITE" id="PS50110"/>
    </source>
</evidence>
<protein>
    <recommendedName>
        <fullName evidence="3">Response regulatory domain-containing protein</fullName>
    </recommendedName>
</protein>
<dbReference type="GO" id="GO:0000160">
    <property type="term" value="P:phosphorelay signal transduction system"/>
    <property type="evidence" value="ECO:0007669"/>
    <property type="project" value="InterPro"/>
</dbReference>
<dbReference type="CDD" id="cd16936">
    <property type="entry name" value="HATPase_RsbW-like"/>
    <property type="match status" value="1"/>
</dbReference>
<dbReference type="InterPro" id="IPR001932">
    <property type="entry name" value="PPM-type_phosphatase-like_dom"/>
</dbReference>
<comment type="caution">
    <text evidence="4">The sequence shown here is derived from an EMBL/GenBank/DDBJ whole genome shotgun (WGS) entry which is preliminary data.</text>
</comment>
<keyword evidence="2" id="KW-0597">Phosphoprotein</keyword>
<dbReference type="InterPro" id="IPR052016">
    <property type="entry name" value="Bact_Sigma-Reg"/>
</dbReference>
<proteinExistence type="predicted"/>
<dbReference type="Pfam" id="PF07228">
    <property type="entry name" value="SpoIIE"/>
    <property type="match status" value="1"/>
</dbReference>
<dbReference type="SUPFAM" id="SSF52172">
    <property type="entry name" value="CheY-like"/>
    <property type="match status" value="1"/>
</dbReference>
<dbReference type="InterPro" id="IPR003594">
    <property type="entry name" value="HATPase_dom"/>
</dbReference>
<dbReference type="PROSITE" id="PS50110">
    <property type="entry name" value="RESPONSE_REGULATORY"/>
    <property type="match status" value="1"/>
</dbReference>
<dbReference type="Gene3D" id="3.60.40.10">
    <property type="entry name" value="PPM-type phosphatase domain"/>
    <property type="match status" value="1"/>
</dbReference>
<feature type="domain" description="Response regulatory" evidence="3">
    <location>
        <begin position="5"/>
        <end position="122"/>
    </location>
</feature>
<dbReference type="Pfam" id="PF13581">
    <property type="entry name" value="HATPase_c_2"/>
    <property type="match status" value="1"/>
</dbReference>
<sequence length="587" mass="64879">MPSLRILSVDDDAALGMMLKAFIRSLGHHCTVVGDGEQAVQRYQQEHFDLVLVDQLMPGMDGISATIAIRELQKQTGWRPIIMLSGMDETDDQVASLNAGCDDFIAKPVNFGILAAKIASFSRISALQEQVAEQNRQLRHYHHAEAEERRISSFLMERLVRRDLLDQPQVRYLLQPASEVSGDLLLACPASNGDLYVMLADATGHGLPAALTLIPLSQTFYAMASKGFNLDSIARELNLRNRAYSPVDRFVAALMAVYRPRENVLSVWNGGVPAALLLDEQGQIVRRFKSLNLPLGIVGDEEFESECETIAVRQDQRLLLYSDGLIEAENAAGELFGPTRLEHYLQEQESLTPNLLAGLQQVLQEHMGERRPHDDLSCLLLECSTENVQPAHQQQASAEIAEDWHLQLTLSAPQLQRLDLVPMVGSMCNTLGLEAERQGVLALILNELLSNALDHGVLGLDSSIKNHPEGFELYFESRYERLSALHEGEIHIDIRQQGHPQGNSLQVRVTDSGKGFDMSQLLSPVDQSHAARYHGRGLELVRNLCQHLEFHPPGNSVKAELRWGGCPQTKSGSSVAAAINPSQASIP</sequence>
<keyword evidence="1" id="KW-0378">Hydrolase</keyword>
<dbReference type="STRING" id="1395571.TMS3_0101160"/>
<dbReference type="CDD" id="cd17546">
    <property type="entry name" value="REC_hyHK_CKI1_RcsC-like"/>
    <property type="match status" value="1"/>
</dbReference>
<dbReference type="Pfam" id="PF00072">
    <property type="entry name" value="Response_reg"/>
    <property type="match status" value="1"/>
</dbReference>
<dbReference type="Gene3D" id="3.30.565.10">
    <property type="entry name" value="Histidine kinase-like ATPase, C-terminal domain"/>
    <property type="match status" value="1"/>
</dbReference>
<dbReference type="RefSeq" id="WP_025163395.1">
    <property type="nucleotide sequence ID" value="NZ_AWSQ01000001.1"/>
</dbReference>
<dbReference type="InterPro" id="IPR001789">
    <property type="entry name" value="Sig_transdc_resp-reg_receiver"/>
</dbReference>
<dbReference type="GO" id="GO:0016791">
    <property type="term" value="F:phosphatase activity"/>
    <property type="evidence" value="ECO:0007669"/>
    <property type="project" value="TreeGrafter"/>
</dbReference>
<dbReference type="InterPro" id="IPR036890">
    <property type="entry name" value="HATPase_C_sf"/>
</dbReference>